<evidence type="ECO:0000256" key="2">
    <source>
        <dbReference type="ARBA" id="ARBA00023002"/>
    </source>
</evidence>
<evidence type="ECO:0000259" key="3">
    <source>
        <dbReference type="Pfam" id="PF01073"/>
    </source>
</evidence>
<protein>
    <submittedName>
        <fullName evidence="4">NAD-dependent epimerase/dehydratase family protein</fullName>
    </submittedName>
</protein>
<feature type="domain" description="3-beta hydroxysteroid dehydrogenase/isomerase" evidence="3">
    <location>
        <begin position="25"/>
        <end position="275"/>
    </location>
</feature>
<evidence type="ECO:0000313" key="4">
    <source>
        <dbReference type="EMBL" id="MBL4913291.1"/>
    </source>
</evidence>
<comment type="similarity">
    <text evidence="1">Belongs to the 3-beta-HSD family.</text>
</comment>
<reference evidence="4 5" key="1">
    <citation type="submission" date="2021-01" db="EMBL/GenBank/DDBJ databases">
        <title>Genome sequence of Shewanella schlegeliana JCM 11561.</title>
        <authorList>
            <person name="Zhang H."/>
            <person name="Li C."/>
        </authorList>
    </citation>
    <scope>NUCLEOTIDE SEQUENCE [LARGE SCALE GENOMIC DNA]</scope>
    <source>
        <strain evidence="4 5">JCM 11561</strain>
    </source>
</reference>
<name>A0ABS1SXL5_9GAMM</name>
<dbReference type="Pfam" id="PF01073">
    <property type="entry name" value="3Beta_HSD"/>
    <property type="match status" value="1"/>
</dbReference>
<comment type="caution">
    <text evidence="4">The sequence shown here is derived from an EMBL/GenBank/DDBJ whole genome shotgun (WGS) entry which is preliminary data.</text>
</comment>
<dbReference type="InterPro" id="IPR002225">
    <property type="entry name" value="3Beta_OHSteriod_DH/Estase"/>
</dbReference>
<dbReference type="Proteomes" id="UP000604898">
    <property type="component" value="Unassembled WGS sequence"/>
</dbReference>
<organism evidence="4 5">
    <name type="scientific">Shewanella schlegeliana</name>
    <dbReference type="NCBI Taxonomy" id="190308"/>
    <lineage>
        <taxon>Bacteria</taxon>
        <taxon>Pseudomonadati</taxon>
        <taxon>Pseudomonadota</taxon>
        <taxon>Gammaproteobacteria</taxon>
        <taxon>Alteromonadales</taxon>
        <taxon>Shewanellaceae</taxon>
        <taxon>Shewanella</taxon>
    </lineage>
</organism>
<dbReference type="PANTHER" id="PTHR43245">
    <property type="entry name" value="BIFUNCTIONAL POLYMYXIN RESISTANCE PROTEIN ARNA"/>
    <property type="match status" value="1"/>
</dbReference>
<dbReference type="RefSeq" id="WP_202721649.1">
    <property type="nucleotide sequence ID" value="NZ_BPEX01000003.1"/>
</dbReference>
<accession>A0ABS1SXL5</accession>
<gene>
    <name evidence="4" type="ORF">JMA39_09080</name>
</gene>
<dbReference type="InterPro" id="IPR050177">
    <property type="entry name" value="Lipid_A_modif_metabolic_enz"/>
</dbReference>
<dbReference type="NCBIfam" id="NF042423">
    <property type="entry name" value="oxyalk_red_Shew"/>
    <property type="match status" value="1"/>
</dbReference>
<evidence type="ECO:0000256" key="1">
    <source>
        <dbReference type="ARBA" id="ARBA00009219"/>
    </source>
</evidence>
<evidence type="ECO:0000313" key="5">
    <source>
        <dbReference type="Proteomes" id="UP000604898"/>
    </source>
</evidence>
<dbReference type="Gene3D" id="3.40.50.720">
    <property type="entry name" value="NAD(P)-binding Rossmann-like Domain"/>
    <property type="match status" value="1"/>
</dbReference>
<dbReference type="InterPro" id="IPR053585">
    <property type="entry name" value="3-beta-HSD-like"/>
</dbReference>
<dbReference type="InterPro" id="IPR036291">
    <property type="entry name" value="NAD(P)-bd_dom_sf"/>
</dbReference>
<keyword evidence="5" id="KW-1185">Reference proteome</keyword>
<dbReference type="SUPFAM" id="SSF51735">
    <property type="entry name" value="NAD(P)-binding Rossmann-fold domains"/>
    <property type="match status" value="1"/>
</dbReference>
<dbReference type="PANTHER" id="PTHR43245:SF51">
    <property type="entry name" value="SHORT CHAIN DEHYDROGENASE_REDUCTASE FAMILY 42E, MEMBER 2"/>
    <property type="match status" value="1"/>
</dbReference>
<keyword evidence="2" id="KW-0560">Oxidoreductase</keyword>
<proteinExistence type="inferred from homology"/>
<dbReference type="EMBL" id="JAESVD010000004">
    <property type="protein sequence ID" value="MBL4913291.1"/>
    <property type="molecule type" value="Genomic_DNA"/>
</dbReference>
<sequence>MLADFLPQEQAALLALKQKVNHAFVTGAGGFLGKAICERLLAAGIKVTGFARGQYSELSAMGVEMVKGDIADEQALLDAMQGCDVVFHVASKAGVWGSKQSYFSPNIDGARHIIAACKKCSIERLVYTSTPSVTFAGVDEVGNDESAPYAKQFLNFYGESKAIAEQMMLSANGDKLSNGKSLGTTALRPHLIWGPSDPHLVPRVLERAEAGRLKLVGREDKLVDTIYVGNAAYAHVLAALKLCCEDASRAACAGKAYYLSNDEPITMAAMLNKILACKNRPPVTKRVPSNLAYVAGCILESIYSVLGKQDEPIMTRFVARQLSTSHYFDISAAKRDLDYQALVSIDEGMERLKASLQ</sequence>